<keyword evidence="4 9" id="KW-0812">Transmembrane</keyword>
<keyword evidence="3 9" id="KW-0109">Calcium transport</keyword>
<feature type="transmembrane region" description="Helical" evidence="9">
    <location>
        <begin position="120"/>
        <end position="140"/>
    </location>
</feature>
<dbReference type="GO" id="GO:0015369">
    <property type="term" value="F:calcium:proton antiporter activity"/>
    <property type="evidence" value="ECO:0007669"/>
    <property type="project" value="UniProtKB-UniRule"/>
</dbReference>
<evidence type="ECO:0000256" key="3">
    <source>
        <dbReference type="ARBA" id="ARBA00022568"/>
    </source>
</evidence>
<dbReference type="NCBIfam" id="TIGR00378">
    <property type="entry name" value="cax"/>
    <property type="match status" value="1"/>
</dbReference>
<dbReference type="OrthoDB" id="1699231at2759"/>
<dbReference type="Pfam" id="PF01699">
    <property type="entry name" value="Na_Ca_ex"/>
    <property type="match status" value="2"/>
</dbReference>
<feature type="transmembrane region" description="Helical" evidence="9">
    <location>
        <begin position="268"/>
        <end position="294"/>
    </location>
</feature>
<dbReference type="Proteomes" id="UP000664859">
    <property type="component" value="Unassembled WGS sequence"/>
</dbReference>
<organism evidence="11 12">
    <name type="scientific">Tribonema minus</name>
    <dbReference type="NCBI Taxonomy" id="303371"/>
    <lineage>
        <taxon>Eukaryota</taxon>
        <taxon>Sar</taxon>
        <taxon>Stramenopiles</taxon>
        <taxon>Ochrophyta</taxon>
        <taxon>PX clade</taxon>
        <taxon>Xanthophyceae</taxon>
        <taxon>Tribonematales</taxon>
        <taxon>Tribonemataceae</taxon>
        <taxon>Tribonema</taxon>
    </lineage>
</organism>
<keyword evidence="8 9" id="KW-0472">Membrane</keyword>
<dbReference type="GO" id="GO:0005774">
    <property type="term" value="C:vacuolar membrane"/>
    <property type="evidence" value="ECO:0007669"/>
    <property type="project" value="UniProtKB-ARBA"/>
</dbReference>
<comment type="caution">
    <text evidence="9">Lacks conserved residue(s) required for the propagation of feature annotation.</text>
</comment>
<evidence type="ECO:0000256" key="2">
    <source>
        <dbReference type="ARBA" id="ARBA00022448"/>
    </source>
</evidence>
<keyword evidence="6 9" id="KW-1133">Transmembrane helix</keyword>
<proteinExistence type="inferred from homology"/>
<reference evidence="11" key="1">
    <citation type="submission" date="2021-02" db="EMBL/GenBank/DDBJ databases">
        <title>First Annotated Genome of the Yellow-green Alga Tribonema minus.</title>
        <authorList>
            <person name="Mahan K.M."/>
        </authorList>
    </citation>
    <scope>NUCLEOTIDE SEQUENCE</scope>
    <source>
        <strain evidence="11">UTEX B ZZ1240</strain>
    </source>
</reference>
<dbReference type="EMBL" id="JAFCMP010000357">
    <property type="protein sequence ID" value="KAG5180798.1"/>
    <property type="molecule type" value="Genomic_DNA"/>
</dbReference>
<gene>
    <name evidence="11" type="ORF">JKP88DRAFT_258039</name>
</gene>
<dbReference type="InterPro" id="IPR044880">
    <property type="entry name" value="NCX_ion-bd_dom_sf"/>
</dbReference>
<dbReference type="AlphaFoldDB" id="A0A835Z201"/>
<dbReference type="Gene3D" id="1.20.1420.30">
    <property type="entry name" value="NCX, central ion-binding region"/>
    <property type="match status" value="1"/>
</dbReference>
<feature type="domain" description="Sodium/calcium exchanger membrane region" evidence="10">
    <location>
        <begin position="204"/>
        <end position="347"/>
    </location>
</feature>
<comment type="caution">
    <text evidence="11">The sequence shown here is derived from an EMBL/GenBank/DDBJ whole genome shotgun (WGS) entry which is preliminary data.</text>
</comment>
<dbReference type="PANTHER" id="PTHR31503:SF22">
    <property type="entry name" value="VACUOLAR CALCIUM ION TRANSPORTER"/>
    <property type="match status" value="1"/>
</dbReference>
<protein>
    <submittedName>
        <fullName evidence="11">Sodium/calcium exchanger protein-domain-containing protein</fullName>
    </submittedName>
</protein>
<dbReference type="InterPro" id="IPR004837">
    <property type="entry name" value="NaCa_Exmemb"/>
</dbReference>
<name>A0A835Z201_9STRA</name>
<evidence type="ECO:0000256" key="1">
    <source>
        <dbReference type="ARBA" id="ARBA00004127"/>
    </source>
</evidence>
<evidence type="ECO:0000256" key="8">
    <source>
        <dbReference type="ARBA" id="ARBA00023136"/>
    </source>
</evidence>
<accession>A0A835Z201</accession>
<sequence length="357" mass="37972">MLLVFLPLAQAAVSYAWGDLAIFILSFITMVPLAALVGDLTEAAAVHVGQTAGGLMNASFGNAPELVFAIQALRANEVRVVQASLLGSILSNLLLVLGSSFFAGGLFSGKKEQNFNRVSAGANTSLLMVSTLALFLPGHLAKYHEAFDAHVLLVSRTTAISMLLMYCQLMVFQFKTHAHVFYAGETSLEAAKAGCDVPLPLPRAIVGLAVTTALVAVFSDFLVRSIGGFTEATQLSTAFVGIVLIPIISNVVENIVAVTVAVRDKMELSMGIAVGSACQVSLFVIPTAVLIGWALDKDLTLNLPRLESYIYLLTVVIVSHMVGSGSSNWLLGSMLVTCYMLVALAFWYEKVLAYTTD</sequence>
<keyword evidence="2 9" id="KW-0813">Transport</keyword>
<evidence type="ECO:0000259" key="10">
    <source>
        <dbReference type="Pfam" id="PF01699"/>
    </source>
</evidence>
<evidence type="ECO:0000256" key="6">
    <source>
        <dbReference type="ARBA" id="ARBA00022989"/>
    </source>
</evidence>
<dbReference type="InterPro" id="IPR004713">
    <property type="entry name" value="CaH_exchang"/>
</dbReference>
<dbReference type="GO" id="GO:0006874">
    <property type="term" value="P:intracellular calcium ion homeostasis"/>
    <property type="evidence" value="ECO:0007669"/>
    <property type="project" value="TreeGrafter"/>
</dbReference>
<evidence type="ECO:0000313" key="12">
    <source>
        <dbReference type="Proteomes" id="UP000664859"/>
    </source>
</evidence>
<evidence type="ECO:0000313" key="11">
    <source>
        <dbReference type="EMBL" id="KAG5180798.1"/>
    </source>
</evidence>
<feature type="transmembrane region" description="Helical" evidence="9">
    <location>
        <begin position="329"/>
        <end position="348"/>
    </location>
</feature>
<feature type="transmembrane region" description="Helical" evidence="9">
    <location>
        <begin position="306"/>
        <end position="323"/>
    </location>
</feature>
<feature type="transmembrane region" description="Helical" evidence="9">
    <location>
        <begin position="89"/>
        <end position="108"/>
    </location>
</feature>
<comment type="subcellular location">
    <subcellularLocation>
        <location evidence="1">Endomembrane system</location>
        <topology evidence="1">Multi-pass membrane protein</topology>
    </subcellularLocation>
</comment>
<evidence type="ECO:0000256" key="5">
    <source>
        <dbReference type="ARBA" id="ARBA00022837"/>
    </source>
</evidence>
<dbReference type="GO" id="GO:0012505">
    <property type="term" value="C:endomembrane system"/>
    <property type="evidence" value="ECO:0007669"/>
    <property type="project" value="UniProtKB-SubCell"/>
</dbReference>
<keyword evidence="7 9" id="KW-0406">Ion transport</keyword>
<evidence type="ECO:0000256" key="7">
    <source>
        <dbReference type="ARBA" id="ARBA00023065"/>
    </source>
</evidence>
<feature type="transmembrane region" description="Helical" evidence="9">
    <location>
        <begin position="204"/>
        <end position="223"/>
    </location>
</feature>
<feature type="domain" description="Sodium/calcium exchanger membrane region" evidence="10">
    <location>
        <begin position="20"/>
        <end position="174"/>
    </location>
</feature>
<evidence type="ECO:0000256" key="9">
    <source>
        <dbReference type="RuleBase" id="RU365028"/>
    </source>
</evidence>
<dbReference type="InterPro" id="IPR004798">
    <property type="entry name" value="CAX-like"/>
</dbReference>
<keyword evidence="12" id="KW-1185">Reference proteome</keyword>
<evidence type="ECO:0000256" key="4">
    <source>
        <dbReference type="ARBA" id="ARBA00022692"/>
    </source>
</evidence>
<keyword evidence="9" id="KW-0050">Antiport</keyword>
<keyword evidence="5 9" id="KW-0106">Calcium</keyword>
<dbReference type="PANTHER" id="PTHR31503">
    <property type="entry name" value="VACUOLAR CALCIUM ION TRANSPORTER"/>
    <property type="match status" value="1"/>
</dbReference>
<feature type="transmembrane region" description="Helical" evidence="9">
    <location>
        <begin position="235"/>
        <end position="262"/>
    </location>
</feature>
<comment type="similarity">
    <text evidence="9">Belongs to the Ca(2+):cation antiporter (CaCA) (TC 2.A.19) family.</text>
</comment>